<dbReference type="GeneTree" id="ENSGT00940000155094"/>
<feature type="domain" description="G-protein coupled receptors family 1 profile" evidence="6">
    <location>
        <begin position="54"/>
        <end position="308"/>
    </location>
</feature>
<proteinExistence type="predicted"/>
<keyword evidence="3 5" id="KW-1133">Transmembrane helix</keyword>
<feature type="transmembrane region" description="Helical" evidence="5">
    <location>
        <begin position="242"/>
        <end position="263"/>
    </location>
</feature>
<evidence type="ECO:0000256" key="2">
    <source>
        <dbReference type="ARBA" id="ARBA00022692"/>
    </source>
</evidence>
<dbReference type="Pfam" id="PF00001">
    <property type="entry name" value="7tm_1"/>
    <property type="match status" value="1"/>
</dbReference>
<dbReference type="AlphaFoldDB" id="A0A3B1IYR6"/>
<dbReference type="GO" id="GO:0016020">
    <property type="term" value="C:membrane"/>
    <property type="evidence" value="ECO:0007669"/>
    <property type="project" value="UniProtKB-SubCell"/>
</dbReference>
<feature type="transmembrane region" description="Helical" evidence="5">
    <location>
        <begin position="210"/>
        <end position="230"/>
    </location>
</feature>
<evidence type="ECO:0000256" key="4">
    <source>
        <dbReference type="ARBA" id="ARBA00023136"/>
    </source>
</evidence>
<dbReference type="PRINTS" id="PR00237">
    <property type="entry name" value="GPCRRHODOPSN"/>
</dbReference>
<feature type="transmembrane region" description="Helical" evidence="5">
    <location>
        <begin position="75"/>
        <end position="99"/>
    </location>
</feature>
<accession>A0A3B1IYR6</accession>
<reference evidence="8" key="1">
    <citation type="submission" date="2013-03" db="EMBL/GenBank/DDBJ databases">
        <authorList>
            <person name="Jeffery W."/>
            <person name="Warren W."/>
            <person name="Wilson R.K."/>
        </authorList>
    </citation>
    <scope>NUCLEOTIDE SEQUENCE</scope>
    <source>
        <strain evidence="8">female</strain>
    </source>
</reference>
<feature type="transmembrane region" description="Helical" evidence="5">
    <location>
        <begin position="149"/>
        <end position="170"/>
    </location>
</feature>
<dbReference type="GO" id="GO:0008188">
    <property type="term" value="F:neuropeptide receptor activity"/>
    <property type="evidence" value="ECO:0007669"/>
    <property type="project" value="InterPro"/>
</dbReference>
<dbReference type="Proteomes" id="UP000018467">
    <property type="component" value="Unassembled WGS sequence"/>
</dbReference>
<dbReference type="PROSITE" id="PS50262">
    <property type="entry name" value="G_PROTEIN_RECEP_F1_2"/>
    <property type="match status" value="1"/>
</dbReference>
<evidence type="ECO:0000256" key="5">
    <source>
        <dbReference type="SAM" id="Phobius"/>
    </source>
</evidence>
<dbReference type="SUPFAM" id="SSF81321">
    <property type="entry name" value="Family A G protein-coupled receptor-like"/>
    <property type="match status" value="1"/>
</dbReference>
<keyword evidence="4 5" id="KW-0472">Membrane</keyword>
<sequence>KLNNFSTHILRSILGNSLGNVSGNTSDCQPIDLPFTHRFLPTVYILVFIIGMTANVLGLRSVYRSWKKMGNINVFILNLGVADLLYVSTLPFLVSYYASDSKWRFGQTFCKITRFCFNLNLYGSIGFLTCISLYRYLGIVHTMKVMGKINTRMSVAISALVWTLVFIQILPDMFFDKSKPNSTDACYDTTTDDWIRDYLPYSMGWTVTGFVVPLLIILLCYGHIVWVLATRANVNTLLKQRCLKLVVMLTVLFSICFIPYHVFRNLNLKTRILKAEGTCHRSFDDIYVAHQVSRGLVCMNSAINPLIYLVGNDEFLMRLHDMSKRARLSLLQMSGAIIYRRPQEMDSVADTRPGAHNAVDVERN</sequence>
<feature type="transmembrane region" description="Helical" evidence="5">
    <location>
        <begin position="43"/>
        <end position="63"/>
    </location>
</feature>
<evidence type="ECO:0000313" key="8">
    <source>
        <dbReference type="Proteomes" id="UP000018467"/>
    </source>
</evidence>
<evidence type="ECO:0000256" key="1">
    <source>
        <dbReference type="ARBA" id="ARBA00004370"/>
    </source>
</evidence>
<dbReference type="InterPro" id="IPR017452">
    <property type="entry name" value="GPCR_Rhodpsn_7TM"/>
</dbReference>
<dbReference type="PANTHER" id="PTHR24244:SF0">
    <property type="entry name" value="G-PROTEIN COUPLED RECEPTORS FAMILY 1 PROFILE DOMAIN-CONTAINING PROTEIN"/>
    <property type="match status" value="1"/>
</dbReference>
<reference evidence="7" key="3">
    <citation type="submission" date="2025-05" db="UniProtKB">
        <authorList>
            <consortium name="Ensembl"/>
        </authorList>
    </citation>
    <scope>IDENTIFICATION</scope>
</reference>
<dbReference type="Bgee" id="ENSAMXG00000036275">
    <property type="expression patterns" value="Expressed in mesonephros and 6 other cell types or tissues"/>
</dbReference>
<dbReference type="Ensembl" id="ENSAMXT00000045474.1">
    <property type="protein sequence ID" value="ENSAMXP00000035058.1"/>
    <property type="gene ID" value="ENSAMXG00000043763.1"/>
</dbReference>
<dbReference type="PRINTS" id="PR01157">
    <property type="entry name" value="P2YPURNOCPTR"/>
</dbReference>
<protein>
    <recommendedName>
        <fullName evidence="6">G-protein coupled receptors family 1 profile domain-containing protein</fullName>
    </recommendedName>
</protein>
<name>A0A3B1IYR6_ASTMX</name>
<dbReference type="Ensembl" id="ENSAMXT00000035613.1">
    <property type="protein sequence ID" value="ENSAMXP00000031741.1"/>
    <property type="gene ID" value="ENSAMXG00000036275.1"/>
</dbReference>
<organism evidence="7 8">
    <name type="scientific">Astyanax mexicanus</name>
    <name type="common">Blind cave fish</name>
    <name type="synonym">Astyanax fasciatus mexicanus</name>
    <dbReference type="NCBI Taxonomy" id="7994"/>
    <lineage>
        <taxon>Eukaryota</taxon>
        <taxon>Metazoa</taxon>
        <taxon>Chordata</taxon>
        <taxon>Craniata</taxon>
        <taxon>Vertebrata</taxon>
        <taxon>Euteleostomi</taxon>
        <taxon>Actinopterygii</taxon>
        <taxon>Neopterygii</taxon>
        <taxon>Teleostei</taxon>
        <taxon>Ostariophysi</taxon>
        <taxon>Characiformes</taxon>
        <taxon>Characoidei</taxon>
        <taxon>Acestrorhamphidae</taxon>
        <taxon>Acestrorhamphinae</taxon>
        <taxon>Astyanax</taxon>
    </lineage>
</organism>
<dbReference type="PANTHER" id="PTHR24244">
    <property type="entry name" value="NEUROPEPTIDE S RECEPTOR"/>
    <property type="match status" value="1"/>
</dbReference>
<comment type="subcellular location">
    <subcellularLocation>
        <location evidence="1">Membrane</location>
    </subcellularLocation>
</comment>
<evidence type="ECO:0000259" key="6">
    <source>
        <dbReference type="PROSITE" id="PS50262"/>
    </source>
</evidence>
<reference evidence="8" key="2">
    <citation type="journal article" date="2014" name="Nat. Commun.">
        <title>The cavefish genome reveals candidate genes for eye loss.</title>
        <authorList>
            <person name="McGaugh S.E."/>
            <person name="Gross J.B."/>
            <person name="Aken B."/>
            <person name="Blin M."/>
            <person name="Borowsky R."/>
            <person name="Chalopin D."/>
            <person name="Hinaux H."/>
            <person name="Jeffery W.R."/>
            <person name="Keene A."/>
            <person name="Ma L."/>
            <person name="Minx P."/>
            <person name="Murphy D."/>
            <person name="O'Quin K.E."/>
            <person name="Retaux S."/>
            <person name="Rohner N."/>
            <person name="Searle S.M."/>
            <person name="Stahl B.A."/>
            <person name="Tabin C."/>
            <person name="Volff J.N."/>
            <person name="Yoshizawa M."/>
            <person name="Warren W.C."/>
        </authorList>
    </citation>
    <scope>NUCLEOTIDE SEQUENCE [LARGE SCALE GENOMIC DNA]</scope>
    <source>
        <strain evidence="8">female</strain>
    </source>
</reference>
<dbReference type="InterPro" id="IPR000276">
    <property type="entry name" value="GPCR_Rhodpsn"/>
</dbReference>
<keyword evidence="2 5" id="KW-0812">Transmembrane</keyword>
<dbReference type="Gene3D" id="1.20.1070.10">
    <property type="entry name" value="Rhodopsin 7-helix transmembrane proteins"/>
    <property type="match status" value="1"/>
</dbReference>
<evidence type="ECO:0000313" key="7">
    <source>
        <dbReference type="Ensembl" id="ENSAMXP00000035058.1"/>
    </source>
</evidence>
<dbReference type="InterPro" id="IPR027294">
    <property type="entry name" value="NPS_rcpt"/>
</dbReference>
<dbReference type="CDD" id="cd15967">
    <property type="entry name" value="7tmA_P2Y1-like"/>
    <property type="match status" value="1"/>
</dbReference>
<evidence type="ECO:0000256" key="3">
    <source>
        <dbReference type="ARBA" id="ARBA00022989"/>
    </source>
</evidence>
<feature type="transmembrane region" description="Helical" evidence="5">
    <location>
        <begin position="119"/>
        <end position="137"/>
    </location>
</feature>
<keyword evidence="8" id="KW-1185">Reference proteome</keyword>